<dbReference type="AlphaFoldDB" id="A0A1H1ZVW2"/>
<keyword evidence="2" id="KW-1185">Reference proteome</keyword>
<reference evidence="2" key="1">
    <citation type="submission" date="2016-10" db="EMBL/GenBank/DDBJ databases">
        <authorList>
            <person name="Varghese N."/>
            <person name="Submissions S."/>
        </authorList>
    </citation>
    <scope>NUCLEOTIDE SEQUENCE [LARGE SCALE GENOMIC DNA]</scope>
    <source>
        <strain evidence="2">GAS369</strain>
    </source>
</reference>
<evidence type="ECO:0000313" key="2">
    <source>
        <dbReference type="Proteomes" id="UP000243904"/>
    </source>
</evidence>
<dbReference type="EMBL" id="LT629750">
    <property type="protein sequence ID" value="SDT37739.1"/>
    <property type="molecule type" value="Genomic_DNA"/>
</dbReference>
<protein>
    <submittedName>
        <fullName evidence="1">Uncharacterized protein</fullName>
    </submittedName>
</protein>
<gene>
    <name evidence="1" type="ORF">SAMN05444158_5701</name>
</gene>
<name>A0A1H1ZVW2_9BRAD</name>
<dbReference type="Proteomes" id="UP000243904">
    <property type="component" value="Chromosome I"/>
</dbReference>
<organism evidence="1 2">
    <name type="scientific">Bradyrhizobium canariense</name>
    <dbReference type="NCBI Taxonomy" id="255045"/>
    <lineage>
        <taxon>Bacteria</taxon>
        <taxon>Pseudomonadati</taxon>
        <taxon>Pseudomonadota</taxon>
        <taxon>Alphaproteobacteria</taxon>
        <taxon>Hyphomicrobiales</taxon>
        <taxon>Nitrobacteraceae</taxon>
        <taxon>Bradyrhizobium</taxon>
    </lineage>
</organism>
<sequence length="78" mass="9144">MHNEIKLQNSTRASIRKTMRGAMERLLMFLWSGSPTQYWPAAHYMRGRGPKWREKHGGLQEDSNLVKILNSTSEKWNV</sequence>
<accession>A0A1H1ZVW2</accession>
<proteinExistence type="predicted"/>
<evidence type="ECO:0000313" key="1">
    <source>
        <dbReference type="EMBL" id="SDT37739.1"/>
    </source>
</evidence>